<dbReference type="STRING" id="2082308.A0A2K1QS81"/>
<sequence>MEYPSSITKTFTVPRGFKYTFVHIAPSGSKPTILFLAGFPEPAFDWHYQVDHFKGLGYGIVAPDLLGYGATDKPTAYLEYRRKPMADDVIAILDHLEIEQVVGVGHDWGAGLLSALSAFHPTRFLNYSFLAVGYMAPGRVDTVAMNSMTKAMLGYEAFGYFEFFTESDSVSIVDGNIDSLNSLLFSEEIPNHWQTNICPRGAAREWLTARRTGALPGWLKKSDLETRTKILVHGGFTGPLNWYKQAVDPANDEDAKSALVKGIPDKPVLFIGDDRQAAMPAPMMEAMVKQACGNVTCRSLNTSHWMMLEDPQGVNRTLEEFLRDNGL</sequence>
<dbReference type="InterPro" id="IPR000639">
    <property type="entry name" value="Epox_hydrolase-like"/>
</dbReference>
<keyword evidence="5" id="KW-1185">Reference proteome</keyword>
<dbReference type="InParanoid" id="A0A2K1QS81"/>
<keyword evidence="1" id="KW-0378">Hydrolase</keyword>
<organism evidence="4 5">
    <name type="scientific">Sphaceloma murrayae</name>
    <dbReference type="NCBI Taxonomy" id="2082308"/>
    <lineage>
        <taxon>Eukaryota</taxon>
        <taxon>Fungi</taxon>
        <taxon>Dikarya</taxon>
        <taxon>Ascomycota</taxon>
        <taxon>Pezizomycotina</taxon>
        <taxon>Dothideomycetes</taxon>
        <taxon>Dothideomycetidae</taxon>
        <taxon>Myriangiales</taxon>
        <taxon>Elsinoaceae</taxon>
        <taxon>Sphaceloma</taxon>
    </lineage>
</organism>
<accession>A0A2K1QS81</accession>
<dbReference type="InterPro" id="IPR029058">
    <property type="entry name" value="AB_hydrolase_fold"/>
</dbReference>
<dbReference type="AlphaFoldDB" id="A0A2K1QS81"/>
<dbReference type="OrthoDB" id="284184at2759"/>
<dbReference type="Pfam" id="PF00561">
    <property type="entry name" value="Abhydrolase_1"/>
    <property type="match status" value="1"/>
</dbReference>
<dbReference type="EMBL" id="NKHZ01000047">
    <property type="protein sequence ID" value="PNS17901.1"/>
    <property type="molecule type" value="Genomic_DNA"/>
</dbReference>
<dbReference type="SUPFAM" id="SSF53474">
    <property type="entry name" value="alpha/beta-Hydrolases"/>
    <property type="match status" value="1"/>
</dbReference>
<dbReference type="PRINTS" id="PR00412">
    <property type="entry name" value="EPOXHYDRLASE"/>
</dbReference>
<evidence type="ECO:0000256" key="1">
    <source>
        <dbReference type="ARBA" id="ARBA00022801"/>
    </source>
</evidence>
<evidence type="ECO:0000313" key="5">
    <source>
        <dbReference type="Proteomes" id="UP000243797"/>
    </source>
</evidence>
<evidence type="ECO:0000313" key="4">
    <source>
        <dbReference type="EMBL" id="PNS17901.1"/>
    </source>
</evidence>
<gene>
    <name evidence="4" type="ORF">CAC42_3860</name>
</gene>
<comment type="similarity">
    <text evidence="2">Belongs to the AB hydrolase superfamily. Epoxide hydrolase family.</text>
</comment>
<dbReference type="GO" id="GO:0016787">
    <property type="term" value="F:hydrolase activity"/>
    <property type="evidence" value="ECO:0007669"/>
    <property type="project" value="UniProtKB-KW"/>
</dbReference>
<protein>
    <recommendedName>
        <fullName evidence="3">AB hydrolase-1 domain-containing protein</fullName>
    </recommendedName>
</protein>
<reference evidence="4 5" key="1">
    <citation type="submission" date="2017-06" db="EMBL/GenBank/DDBJ databases">
        <title>Draft genome sequence of a variant of Elsinoe murrayae.</title>
        <authorList>
            <person name="Cheng Q."/>
        </authorList>
    </citation>
    <scope>NUCLEOTIDE SEQUENCE [LARGE SCALE GENOMIC DNA]</scope>
    <source>
        <strain evidence="4 5">CQ-2017a</strain>
    </source>
</reference>
<dbReference type="PANTHER" id="PTHR43329">
    <property type="entry name" value="EPOXIDE HYDROLASE"/>
    <property type="match status" value="1"/>
</dbReference>
<proteinExistence type="inferred from homology"/>
<name>A0A2K1QS81_9PEZI</name>
<dbReference type="InterPro" id="IPR000073">
    <property type="entry name" value="AB_hydrolase_1"/>
</dbReference>
<dbReference type="Gene3D" id="3.40.50.1820">
    <property type="entry name" value="alpha/beta hydrolase"/>
    <property type="match status" value="1"/>
</dbReference>
<dbReference type="Proteomes" id="UP000243797">
    <property type="component" value="Unassembled WGS sequence"/>
</dbReference>
<evidence type="ECO:0000256" key="2">
    <source>
        <dbReference type="ARBA" id="ARBA00038334"/>
    </source>
</evidence>
<feature type="domain" description="AB hydrolase-1" evidence="3">
    <location>
        <begin position="31"/>
        <end position="143"/>
    </location>
</feature>
<evidence type="ECO:0000259" key="3">
    <source>
        <dbReference type="Pfam" id="PF00561"/>
    </source>
</evidence>
<comment type="caution">
    <text evidence="4">The sequence shown here is derived from an EMBL/GenBank/DDBJ whole genome shotgun (WGS) entry which is preliminary data.</text>
</comment>